<evidence type="ECO:0000313" key="1">
    <source>
        <dbReference type="EMBL" id="PPQ85042.1"/>
    </source>
</evidence>
<keyword evidence="2" id="KW-1185">Reference proteome</keyword>
<dbReference type="Proteomes" id="UP000284842">
    <property type="component" value="Unassembled WGS sequence"/>
</dbReference>
<dbReference type="InParanoid" id="A0A409X2Q9"/>
<reference evidence="1 2" key="1">
    <citation type="journal article" date="2018" name="Evol. Lett.">
        <title>Horizontal gene cluster transfer increased hallucinogenic mushroom diversity.</title>
        <authorList>
            <person name="Reynolds H.T."/>
            <person name="Vijayakumar V."/>
            <person name="Gluck-Thaler E."/>
            <person name="Korotkin H.B."/>
            <person name="Matheny P.B."/>
            <person name="Slot J.C."/>
        </authorList>
    </citation>
    <scope>NUCLEOTIDE SEQUENCE [LARGE SCALE GENOMIC DNA]</scope>
    <source>
        <strain evidence="1 2">2629</strain>
    </source>
</reference>
<evidence type="ECO:0008006" key="3">
    <source>
        <dbReference type="Google" id="ProtNLM"/>
    </source>
</evidence>
<sequence>MQVRWESLYTMIICIYMLKQNSMLTNALGTGMRKINEYYEHSAESNAHLVAMVLIPNKKLLHFRDTWDYQAVQDAIKTLQNVFVEQYNSLNKDSLAVQGKSKAKAKAFSV</sequence>
<gene>
    <name evidence="1" type="ORF">CVT24_010181</name>
</gene>
<dbReference type="AlphaFoldDB" id="A0A409X2Q9"/>
<evidence type="ECO:0000313" key="2">
    <source>
        <dbReference type="Proteomes" id="UP000284842"/>
    </source>
</evidence>
<proteinExistence type="predicted"/>
<comment type="caution">
    <text evidence="1">The sequence shown here is derived from an EMBL/GenBank/DDBJ whole genome shotgun (WGS) entry which is preliminary data.</text>
</comment>
<protein>
    <recommendedName>
        <fullName evidence="3">hAT-like transposase RNase-H fold domain-containing protein</fullName>
    </recommendedName>
</protein>
<accession>A0A409X2Q9</accession>
<organism evidence="1 2">
    <name type="scientific">Panaeolus cyanescens</name>
    <dbReference type="NCBI Taxonomy" id="181874"/>
    <lineage>
        <taxon>Eukaryota</taxon>
        <taxon>Fungi</taxon>
        <taxon>Dikarya</taxon>
        <taxon>Basidiomycota</taxon>
        <taxon>Agaricomycotina</taxon>
        <taxon>Agaricomycetes</taxon>
        <taxon>Agaricomycetidae</taxon>
        <taxon>Agaricales</taxon>
        <taxon>Agaricineae</taxon>
        <taxon>Galeropsidaceae</taxon>
        <taxon>Panaeolus</taxon>
    </lineage>
</organism>
<dbReference type="OrthoDB" id="2690041at2759"/>
<dbReference type="EMBL" id="NHTK01004773">
    <property type="protein sequence ID" value="PPQ85042.1"/>
    <property type="molecule type" value="Genomic_DNA"/>
</dbReference>
<name>A0A409X2Q9_9AGAR</name>